<keyword evidence="1" id="KW-0472">Membrane</keyword>
<dbReference type="AlphaFoldDB" id="A0A5B7GKP3"/>
<accession>A0A5B7GKP3</accession>
<evidence type="ECO:0000313" key="3">
    <source>
        <dbReference type="EMBL" id="MPC57965.1"/>
    </source>
</evidence>
<keyword evidence="2" id="KW-0732">Signal</keyword>
<keyword evidence="1" id="KW-0812">Transmembrane</keyword>
<organism evidence="3 4">
    <name type="scientific">Portunus trituberculatus</name>
    <name type="common">Swimming crab</name>
    <name type="synonym">Neptunus trituberculatus</name>
    <dbReference type="NCBI Taxonomy" id="210409"/>
    <lineage>
        <taxon>Eukaryota</taxon>
        <taxon>Metazoa</taxon>
        <taxon>Ecdysozoa</taxon>
        <taxon>Arthropoda</taxon>
        <taxon>Crustacea</taxon>
        <taxon>Multicrustacea</taxon>
        <taxon>Malacostraca</taxon>
        <taxon>Eumalacostraca</taxon>
        <taxon>Eucarida</taxon>
        <taxon>Decapoda</taxon>
        <taxon>Pleocyemata</taxon>
        <taxon>Brachyura</taxon>
        <taxon>Eubrachyura</taxon>
        <taxon>Portunoidea</taxon>
        <taxon>Portunidae</taxon>
        <taxon>Portuninae</taxon>
        <taxon>Portunus</taxon>
    </lineage>
</organism>
<protein>
    <submittedName>
        <fullName evidence="3">Uncharacterized protein</fullName>
    </submittedName>
</protein>
<evidence type="ECO:0000256" key="2">
    <source>
        <dbReference type="SAM" id="SignalP"/>
    </source>
</evidence>
<evidence type="ECO:0000313" key="4">
    <source>
        <dbReference type="Proteomes" id="UP000324222"/>
    </source>
</evidence>
<keyword evidence="4" id="KW-1185">Reference proteome</keyword>
<dbReference type="EMBL" id="VSRR010015233">
    <property type="protein sequence ID" value="MPC57965.1"/>
    <property type="molecule type" value="Genomic_DNA"/>
</dbReference>
<evidence type="ECO:0000256" key="1">
    <source>
        <dbReference type="SAM" id="Phobius"/>
    </source>
</evidence>
<feature type="signal peptide" evidence="2">
    <location>
        <begin position="1"/>
        <end position="20"/>
    </location>
</feature>
<sequence>MVVVVVVVVVVVEAAQNVLSDFLFKLFYPRYPRLCRSVRLSVHAVFYAEKLQEEHQPYAAGGAVDGGREAVQETEKVVLVVIAAVVFLPTLRLFVSALARVCLFGDAKNY</sequence>
<dbReference type="Proteomes" id="UP000324222">
    <property type="component" value="Unassembled WGS sequence"/>
</dbReference>
<proteinExistence type="predicted"/>
<name>A0A5B7GKP3_PORTR</name>
<gene>
    <name evidence="3" type="ORF">E2C01_051957</name>
</gene>
<reference evidence="3 4" key="1">
    <citation type="submission" date="2019-05" db="EMBL/GenBank/DDBJ databases">
        <title>Another draft genome of Portunus trituberculatus and its Hox gene families provides insights of decapod evolution.</title>
        <authorList>
            <person name="Jeong J.-H."/>
            <person name="Song I."/>
            <person name="Kim S."/>
            <person name="Choi T."/>
            <person name="Kim D."/>
            <person name="Ryu S."/>
            <person name="Kim W."/>
        </authorList>
    </citation>
    <scope>NUCLEOTIDE SEQUENCE [LARGE SCALE GENOMIC DNA]</scope>
    <source>
        <tissue evidence="3">Muscle</tissue>
    </source>
</reference>
<feature type="chain" id="PRO_5022784989" evidence="2">
    <location>
        <begin position="21"/>
        <end position="110"/>
    </location>
</feature>
<keyword evidence="1" id="KW-1133">Transmembrane helix</keyword>
<comment type="caution">
    <text evidence="3">The sequence shown here is derived from an EMBL/GenBank/DDBJ whole genome shotgun (WGS) entry which is preliminary data.</text>
</comment>
<feature type="transmembrane region" description="Helical" evidence="1">
    <location>
        <begin position="77"/>
        <end position="103"/>
    </location>
</feature>